<protein>
    <submittedName>
        <fullName evidence="1">Uncharacterized protein</fullName>
    </submittedName>
</protein>
<sequence>MTKLYEDDSAMQYFYPNDEYSSWALFKKKRPYDGNATCPLTIIDFSWFNPESNLSTTELASLNDQEKKNQLYLICKHWSLVSDHYPTFIYKINLEKTDEPSVKKFIKKYKHKF</sequence>
<organism evidence="1">
    <name type="scientific">Harvfovirus sp</name>
    <dbReference type="NCBI Taxonomy" id="2487768"/>
    <lineage>
        <taxon>Viruses</taxon>
        <taxon>Varidnaviria</taxon>
        <taxon>Bamfordvirae</taxon>
        <taxon>Nucleocytoviricota</taxon>
        <taxon>Megaviricetes</taxon>
        <taxon>Imitervirales</taxon>
        <taxon>Mimiviridae</taxon>
        <taxon>Klosneuvirinae</taxon>
    </lineage>
</organism>
<gene>
    <name evidence="1" type="ORF">Harvfovirus37_9</name>
</gene>
<name>A0A3G5A2S1_9VIRU</name>
<reference evidence="1" key="1">
    <citation type="submission" date="2018-10" db="EMBL/GenBank/DDBJ databases">
        <title>Hidden diversity of soil giant viruses.</title>
        <authorList>
            <person name="Schulz F."/>
            <person name="Alteio L."/>
            <person name="Goudeau D."/>
            <person name="Ryan E.M."/>
            <person name="Malmstrom R.R."/>
            <person name="Blanchard J."/>
            <person name="Woyke T."/>
        </authorList>
    </citation>
    <scope>NUCLEOTIDE SEQUENCE</scope>
    <source>
        <strain evidence="1">HAV1</strain>
    </source>
</reference>
<proteinExistence type="predicted"/>
<accession>A0A3G5A2S1</accession>
<evidence type="ECO:0000313" key="1">
    <source>
        <dbReference type="EMBL" id="AYV81495.1"/>
    </source>
</evidence>
<dbReference type="EMBL" id="MK072279">
    <property type="protein sequence ID" value="AYV81495.1"/>
    <property type="molecule type" value="Genomic_DNA"/>
</dbReference>